<keyword evidence="5" id="KW-1185">Reference proteome</keyword>
<evidence type="ECO:0000256" key="2">
    <source>
        <dbReference type="SAM" id="Phobius"/>
    </source>
</evidence>
<dbReference type="EMBL" id="CASHTH010000349">
    <property type="protein sequence ID" value="CAI7998441.1"/>
    <property type="molecule type" value="Genomic_DNA"/>
</dbReference>
<feature type="region of interest" description="Disordered" evidence="1">
    <location>
        <begin position="1254"/>
        <end position="1316"/>
    </location>
</feature>
<reference evidence="4" key="1">
    <citation type="submission" date="2023-03" db="EMBL/GenBank/DDBJ databases">
        <authorList>
            <person name="Steffen K."/>
            <person name="Cardenas P."/>
        </authorList>
    </citation>
    <scope>NUCLEOTIDE SEQUENCE</scope>
</reference>
<organism evidence="4 5">
    <name type="scientific">Geodia barretti</name>
    <name type="common">Barrett's horny sponge</name>
    <dbReference type="NCBI Taxonomy" id="519541"/>
    <lineage>
        <taxon>Eukaryota</taxon>
        <taxon>Metazoa</taxon>
        <taxon>Porifera</taxon>
        <taxon>Demospongiae</taxon>
        <taxon>Heteroscleromorpha</taxon>
        <taxon>Tetractinellida</taxon>
        <taxon>Astrophorina</taxon>
        <taxon>Geodiidae</taxon>
        <taxon>Geodia</taxon>
    </lineage>
</organism>
<feature type="transmembrane region" description="Helical" evidence="2">
    <location>
        <begin position="1168"/>
        <end position="1186"/>
    </location>
</feature>
<dbReference type="InterPro" id="IPR006626">
    <property type="entry name" value="PbH1"/>
</dbReference>
<feature type="transmembrane region" description="Helical" evidence="2">
    <location>
        <begin position="1008"/>
        <end position="1033"/>
    </location>
</feature>
<evidence type="ECO:0000256" key="3">
    <source>
        <dbReference type="SAM" id="SignalP"/>
    </source>
</evidence>
<dbReference type="InterPro" id="IPR011050">
    <property type="entry name" value="Pectin_lyase_fold/virulence"/>
</dbReference>
<evidence type="ECO:0000313" key="5">
    <source>
        <dbReference type="Proteomes" id="UP001174909"/>
    </source>
</evidence>
<evidence type="ECO:0000313" key="4">
    <source>
        <dbReference type="EMBL" id="CAI7998441.1"/>
    </source>
</evidence>
<dbReference type="SUPFAM" id="SSF51126">
    <property type="entry name" value="Pectin lyase-like"/>
    <property type="match status" value="2"/>
</dbReference>
<keyword evidence="2" id="KW-1133">Transmembrane helix</keyword>
<feature type="transmembrane region" description="Helical" evidence="2">
    <location>
        <begin position="883"/>
        <end position="905"/>
    </location>
</feature>
<accession>A0AA35R193</accession>
<proteinExistence type="predicted"/>
<keyword evidence="3" id="KW-0732">Signal</keyword>
<dbReference type="Proteomes" id="UP001174909">
    <property type="component" value="Unassembled WGS sequence"/>
</dbReference>
<dbReference type="SMART" id="SM00710">
    <property type="entry name" value="PbH1"/>
    <property type="match status" value="6"/>
</dbReference>
<feature type="chain" id="PRO_5041221419" evidence="3">
    <location>
        <begin position="17"/>
        <end position="1342"/>
    </location>
</feature>
<comment type="caution">
    <text evidence="4">The sequence shown here is derived from an EMBL/GenBank/DDBJ whole genome shotgun (WGS) entry which is preliminary data.</text>
</comment>
<feature type="transmembrane region" description="Helical" evidence="2">
    <location>
        <begin position="1059"/>
        <end position="1088"/>
    </location>
</feature>
<feature type="transmembrane region" description="Helical" evidence="2">
    <location>
        <begin position="917"/>
        <end position="947"/>
    </location>
</feature>
<feature type="transmembrane region" description="Helical" evidence="2">
    <location>
        <begin position="1206"/>
        <end position="1225"/>
    </location>
</feature>
<evidence type="ECO:0000256" key="1">
    <source>
        <dbReference type="SAM" id="MobiDB-lite"/>
    </source>
</evidence>
<keyword evidence="2" id="KW-0472">Membrane</keyword>
<sequence>MAAALSLLTCLSIVSAACLLTYAGAATVDVFPQNCTEKRADGATTLDSLISQGDVRSDTFYRLLLGTHCLTEFGYVQHLHNVTFSGNVSHRESVVVICTVGVGLAFLDVSTLTLEGLTVVSCGATGSGKLDHLQEELKNRTRFFYDIHPTDKIAVAAGMVSDFTVRAVEVTGTEGLGMLVVNPRGSAVVENSTFSLNRPPFCYRLPLDNLTNVNATENNQVGGGTFFIFADYNQTSENVFTSLQILNTEFVNNSYCGLSAYIEVSDTNYKKLTERFGYSLGAGGGLSLILAQSLYAADVTVTSALFQNNTSLLGGGSYLALFEGAAGNNISFRDCRFHRNGLTGDLDDRQLLTHGSGFYMVRDVAHPSNQGAGTTLLQSNNVTLQGCTLTENRGSYSAAINIFSKYKTRGGDTVTLDSCRLSGNVALVGAAMHIEELKQSGLQPGMKAVLRNTVLTNNKIYYSEDAPGNIPSSKLDTSATVEFQGVNVTFEGENNLIADNFAAAIRSVSSVINFHDRTVICNNTGSFGGAISLIANSYIVLVNNSHLVLENNSAVVEGGAVYVNHIAFSPDINHHDCFLFFENVDTICFEEDLCPDIEALNFTLELNNNLAPLGSLIFGSTLDTCPWSMQLREKYNRPHVLDILYLDLNDSFRFSSDPTTVGAVTTPTNKLTIHSSLQLSYSPGELFYLNVSGYDHLNQSLPVLISSKPSPGHPNVSSLLGFSSFSFLQIANELQYGDLVPMIVTGAKNVNDVTIYLYATDSYSHTGFKINLTECRVGFQYQNGRCECEPGLMNHNDIQCNSTSMNFTVPNNKWVGPGPDNSFIVADCRSDFCSPGERQVKPPGFDLLCHSRYHRSGILCGQCAEGYSIQLGSHRCTQCQDNYGLSLIILFAFGGVVITFGILFLHITVSEGYLNSILFYTNVLSIYVPILNTSSRNIAIFVVVAWFNLDFGIGHCFFDGMTTLDKVALRLVFPFYLLLLMIIVTLLSKKSRRLSRFFSRAKFSAAKLFATILLMSYATMLEVCIELLSPLLLRSVDGASYLSWRSDPNQEYFHGLHKFLVILACFLLLTVVLPPPLILAFPGIAFTTRLGVKIKPVLDAFWAPFKTKFRFFVGLRLLLRVIPYTTAYVVPQPMNILFLGIFAVCTLFLQVTIQPFDGFFRNTLDTFFMSNIIMLAMGALYFQISITANEDNKGYIPYHRAQFKYFTFFVTLAYVAILLVVLWHVQHRFPVIRRPFASLYSRLTRRKRAEIFIRETTPLTQPHTDGDSVSGGSQDGEEMRENSTVSEGEGDQPTPGSPTKTRVPQDKEKAPPPVVNYSVLREPLLEEGLADLVPINNTNHIQ</sequence>
<feature type="transmembrane region" description="Helical" evidence="2">
    <location>
        <begin position="1136"/>
        <end position="1156"/>
    </location>
</feature>
<keyword evidence="2" id="KW-0812">Transmembrane</keyword>
<feature type="transmembrane region" description="Helical" evidence="2">
    <location>
        <begin position="967"/>
        <end position="987"/>
    </location>
</feature>
<gene>
    <name evidence="4" type="ORF">GBAR_LOCUS2440</name>
</gene>
<protein>
    <submittedName>
        <fullName evidence="4">Uncharacterized protein</fullName>
    </submittedName>
</protein>
<name>A0AA35R193_GEOBA</name>
<feature type="signal peptide" evidence="3">
    <location>
        <begin position="1"/>
        <end position="16"/>
    </location>
</feature>